<organism evidence="1">
    <name type="scientific">Pectinophora gossypiella</name>
    <name type="common">Cotton pink bollworm</name>
    <name type="synonym">Depressaria gossypiella</name>
    <dbReference type="NCBI Taxonomy" id="13191"/>
    <lineage>
        <taxon>Eukaryota</taxon>
        <taxon>Metazoa</taxon>
        <taxon>Ecdysozoa</taxon>
        <taxon>Arthropoda</taxon>
        <taxon>Hexapoda</taxon>
        <taxon>Insecta</taxon>
        <taxon>Pterygota</taxon>
        <taxon>Neoptera</taxon>
        <taxon>Endopterygota</taxon>
        <taxon>Lepidoptera</taxon>
        <taxon>Glossata</taxon>
        <taxon>Ditrysia</taxon>
        <taxon>Gelechioidea</taxon>
        <taxon>Gelechiidae</taxon>
        <taxon>Apatetrinae</taxon>
        <taxon>Pectinophora</taxon>
    </lineage>
</organism>
<name>A0A1E1VYW6_PECGO</name>
<accession>A0A1E1VYW6</accession>
<evidence type="ECO:0000313" key="1">
    <source>
        <dbReference type="EMBL" id="JAT79879.1"/>
    </source>
</evidence>
<dbReference type="AlphaFoldDB" id="A0A1E1VYW6"/>
<gene>
    <name evidence="1" type="ORF">g.12972</name>
</gene>
<reference evidence="1" key="1">
    <citation type="submission" date="2015-09" db="EMBL/GenBank/DDBJ databases">
        <title>De novo assembly of Pectinophora gossypiella (Pink Bollworm) gut transcriptome.</title>
        <authorList>
            <person name="Tassone E.E."/>
        </authorList>
    </citation>
    <scope>NUCLEOTIDE SEQUENCE</scope>
</reference>
<dbReference type="EMBL" id="GDQN01011175">
    <property type="protein sequence ID" value="JAT79879.1"/>
    <property type="molecule type" value="Transcribed_RNA"/>
</dbReference>
<proteinExistence type="predicted"/>
<sequence>MPMLPHFIKGLQDIFTPSRPSSPNSRQLNITTTLTEHEVLKNLRMCDKKAKSALEELHAQHKVTDQSHIFKLSSEACDSFVNTDPNYEMEGFDPDFDDAVYNPMDQASSACLKDFENKTRVMHHQQSIQDTLIQAIQGDCNPLDASILTLMSDWDKMLDVSKLDSLHDIYIRFINYIGKDSLSYKSDLTQAIITGHNGAFQFLKGFNSVMPTLQNPKCNKIDR</sequence>
<protein>
    <submittedName>
        <fullName evidence="1">Uncharacterized protein</fullName>
    </submittedName>
</protein>